<comment type="caution">
    <text evidence="4">The sequence shown here is derived from an EMBL/GenBank/DDBJ whole genome shotgun (WGS) entry which is preliminary data.</text>
</comment>
<organism evidence="4 5">
    <name type="scientific">Pseudonocardia alni subsp. carboxydivorans</name>
    <dbReference type="NCBI Taxonomy" id="415010"/>
    <lineage>
        <taxon>Bacteria</taxon>
        <taxon>Bacillati</taxon>
        <taxon>Actinomycetota</taxon>
        <taxon>Actinomycetes</taxon>
        <taxon>Pseudonocardiales</taxon>
        <taxon>Pseudonocardiaceae</taxon>
        <taxon>Pseudonocardia</taxon>
    </lineage>
</organism>
<feature type="domain" description="Tyr recombinase" evidence="3">
    <location>
        <begin position="60"/>
        <end position="235"/>
    </location>
</feature>
<feature type="compositionally biased region" description="Low complexity" evidence="2">
    <location>
        <begin position="64"/>
        <end position="78"/>
    </location>
</feature>
<dbReference type="RefSeq" id="WP_346108074.1">
    <property type="nucleotide sequence ID" value="NZ_BAAAOD010000083.1"/>
</dbReference>
<dbReference type="Proteomes" id="UP001367513">
    <property type="component" value="Unassembled WGS sequence"/>
</dbReference>
<evidence type="ECO:0000256" key="1">
    <source>
        <dbReference type="ARBA" id="ARBA00023172"/>
    </source>
</evidence>
<accession>A0ABU9AG36</accession>
<keyword evidence="1" id="KW-0233">DNA recombination</keyword>
<dbReference type="Gene3D" id="1.10.443.10">
    <property type="entry name" value="Intergrase catalytic core"/>
    <property type="match status" value="1"/>
</dbReference>
<dbReference type="InterPro" id="IPR011010">
    <property type="entry name" value="DNA_brk_join_enz"/>
</dbReference>
<feature type="region of interest" description="Disordered" evidence="2">
    <location>
        <begin position="1"/>
        <end position="79"/>
    </location>
</feature>
<name>A0ABU9AG36_PSEA5</name>
<reference evidence="4 5" key="1">
    <citation type="submission" date="2024-03" db="EMBL/GenBank/DDBJ databases">
        <title>Draft genome sequence of Pseudonocardia carboxydivorans JCM 14827.</title>
        <authorList>
            <person name="Duangmal K."/>
        </authorList>
    </citation>
    <scope>NUCLEOTIDE SEQUENCE [LARGE SCALE GENOMIC DNA]</scope>
    <source>
        <strain evidence="4 5">JCM 14827</strain>
    </source>
</reference>
<keyword evidence="5" id="KW-1185">Reference proteome</keyword>
<feature type="region of interest" description="Disordered" evidence="2">
    <location>
        <begin position="240"/>
        <end position="268"/>
    </location>
</feature>
<dbReference type="SUPFAM" id="SSF56349">
    <property type="entry name" value="DNA breaking-rejoining enzymes"/>
    <property type="match status" value="1"/>
</dbReference>
<evidence type="ECO:0000256" key="2">
    <source>
        <dbReference type="SAM" id="MobiDB-lite"/>
    </source>
</evidence>
<proteinExistence type="predicted"/>
<sequence length="268" mass="29221">MPSTRNPAQRAPSGCVNEHRPPRPRCTDAGRHGASRSERLGGPRRTASVVRRSGTCRRDRSRRTWSWTPRAPARARQPVRGDQLPERVRAEAGQNVAGVLPRLAQHGAEVKIRPPKYGSERTVYLPDDLVTLLSQHVAELADGGTDRGLFPGADGIRPLHQNLAGYHWRRARDAAGVPSLRFHDLGHFYASGLIAEGADVVALQRALGHGSDTVTLNTYAHLWPTAEDRTRNAAAKLMASGLNPPAGISRANERKMAPWPGQTPPATR</sequence>
<evidence type="ECO:0000313" key="4">
    <source>
        <dbReference type="EMBL" id="MEK6464699.1"/>
    </source>
</evidence>
<dbReference type="EMBL" id="JBBPIX010000006">
    <property type="protein sequence ID" value="MEK6464699.1"/>
    <property type="molecule type" value="Genomic_DNA"/>
</dbReference>
<feature type="compositionally biased region" description="Basic and acidic residues" evidence="2">
    <location>
        <begin position="17"/>
        <end position="41"/>
    </location>
</feature>
<dbReference type="InterPro" id="IPR002104">
    <property type="entry name" value="Integrase_catalytic"/>
</dbReference>
<dbReference type="InterPro" id="IPR013762">
    <property type="entry name" value="Integrase-like_cat_sf"/>
</dbReference>
<dbReference type="Pfam" id="PF00589">
    <property type="entry name" value="Phage_integrase"/>
    <property type="match status" value="1"/>
</dbReference>
<dbReference type="PROSITE" id="PS51898">
    <property type="entry name" value="TYR_RECOMBINASE"/>
    <property type="match status" value="1"/>
</dbReference>
<evidence type="ECO:0000313" key="5">
    <source>
        <dbReference type="Proteomes" id="UP001367513"/>
    </source>
</evidence>
<evidence type="ECO:0000259" key="3">
    <source>
        <dbReference type="PROSITE" id="PS51898"/>
    </source>
</evidence>
<protein>
    <submittedName>
        <fullName evidence="4">Tyrosine-type recombinase/integrase</fullName>
    </submittedName>
</protein>
<gene>
    <name evidence="4" type="ORF">WG925_13215</name>
</gene>